<comment type="caution">
    <text evidence="8">Lacks conserved residue(s) required for the propagation of feature annotation.</text>
</comment>
<keyword evidence="6 8" id="KW-0406">Ion transport</keyword>
<proteinExistence type="inferred from homology"/>
<keyword evidence="5 8" id="KW-1133">Transmembrane helix</keyword>
<dbReference type="GO" id="GO:0051117">
    <property type="term" value="F:ATPase binding"/>
    <property type="evidence" value="ECO:0007669"/>
    <property type="project" value="TreeGrafter"/>
</dbReference>
<dbReference type="Proteomes" id="UP001374535">
    <property type="component" value="Chromosome 2"/>
</dbReference>
<dbReference type="InterPro" id="IPR002490">
    <property type="entry name" value="V-ATPase_116kDa_su"/>
</dbReference>
<keyword evidence="10" id="KW-1185">Reference proteome</keyword>
<gene>
    <name evidence="9" type="ORF">V8G54_005699</name>
</gene>
<sequence length="480" mass="55527">MNFFSVEPEHLPHSLVNLFCVCGFLEVLTVNRGRSLPTMDLLQSEPMQIVRLLIPTESAYRSISYLGDLSLFQFKDVRLLFSSHCSSKHTPRLFKEEMTKAGVSPSTWPAGEDNVDLKSLEYLVIIFLFVLVKLEELEPGLQINANNEKLKHAYNEPSEDKLVQKKDKKTEVQVVMPFLIYCFRLANFSIQQKIKNAVAHQKKLEFQITAERSIDSPLLLEQETTTKQIKLGFISGLVSREKSVTYEKILFRATGGNVFLKQSNRLWLNILFLIFCQGRRFTKYFSSSQVEAIFQVNIEIVYFISLLSGYVDSYSLYKRHQGQSYSLLYKKGDPVESESHSVPRDHDEFDFSEVLVHQLIHIIEFALGAVSNTASYLRFRALSLSLAYSELSSLFYDNVLLLAWVTFFSCVIEKWRAIKEGIITLLLSLLAFLFFICAFLHVLRLHWVEFQNKFYEVDGLQVIRVFIYMMRMSCKFGNAR</sequence>
<dbReference type="GO" id="GO:0007035">
    <property type="term" value="P:vacuolar acidification"/>
    <property type="evidence" value="ECO:0007669"/>
    <property type="project" value="TreeGrafter"/>
</dbReference>
<feature type="transmembrane region" description="Helical" evidence="8">
    <location>
        <begin position="394"/>
        <end position="412"/>
    </location>
</feature>
<dbReference type="PANTHER" id="PTHR11629">
    <property type="entry name" value="VACUOLAR PROTON ATPASES"/>
    <property type="match status" value="1"/>
</dbReference>
<dbReference type="Pfam" id="PF01496">
    <property type="entry name" value="V_ATPase_I"/>
    <property type="match status" value="1"/>
</dbReference>
<evidence type="ECO:0000256" key="5">
    <source>
        <dbReference type="ARBA" id="ARBA00022989"/>
    </source>
</evidence>
<reference evidence="9 10" key="1">
    <citation type="journal article" date="2023" name="Life. Sci Alliance">
        <title>Evolutionary insights into 3D genome organization and epigenetic landscape of Vigna mungo.</title>
        <authorList>
            <person name="Junaid A."/>
            <person name="Singh B."/>
            <person name="Bhatia S."/>
        </authorList>
    </citation>
    <scope>NUCLEOTIDE SEQUENCE [LARGE SCALE GENOMIC DNA]</scope>
    <source>
        <strain evidence="9">Urdbean</strain>
    </source>
</reference>
<name>A0AAQ3S5R7_VIGMU</name>
<comment type="similarity">
    <text evidence="2 8">Belongs to the V-ATPase 116 kDa subunit family.</text>
</comment>
<keyword evidence="3 8" id="KW-0813">Transport</keyword>
<evidence type="ECO:0000313" key="9">
    <source>
        <dbReference type="EMBL" id="WVZ18377.1"/>
    </source>
</evidence>
<evidence type="ECO:0000256" key="3">
    <source>
        <dbReference type="ARBA" id="ARBA00022448"/>
    </source>
</evidence>
<protein>
    <recommendedName>
        <fullName evidence="8">V-type proton ATPase subunit a</fullName>
    </recommendedName>
</protein>
<dbReference type="PANTHER" id="PTHR11629:SF63">
    <property type="entry name" value="V-TYPE PROTON ATPASE SUBUNIT A"/>
    <property type="match status" value="1"/>
</dbReference>
<dbReference type="GO" id="GO:0046961">
    <property type="term" value="F:proton-transporting ATPase activity, rotational mechanism"/>
    <property type="evidence" value="ECO:0007669"/>
    <property type="project" value="InterPro"/>
</dbReference>
<evidence type="ECO:0000256" key="7">
    <source>
        <dbReference type="ARBA" id="ARBA00023136"/>
    </source>
</evidence>
<evidence type="ECO:0000256" key="2">
    <source>
        <dbReference type="ARBA" id="ARBA00009904"/>
    </source>
</evidence>
<dbReference type="EMBL" id="CP144699">
    <property type="protein sequence ID" value="WVZ18377.1"/>
    <property type="molecule type" value="Genomic_DNA"/>
</dbReference>
<comment type="function">
    <text evidence="8">Essential component of the vacuolar proton pump (V-ATPase), a multimeric enzyme that catalyzes the translocation of protons across the membranes. Required for assembly and activity of the V-ATPase.</text>
</comment>
<evidence type="ECO:0000256" key="1">
    <source>
        <dbReference type="ARBA" id="ARBA00004141"/>
    </source>
</evidence>
<dbReference type="AlphaFoldDB" id="A0AAQ3S5R7"/>
<keyword evidence="8" id="KW-0375">Hydrogen ion transport</keyword>
<keyword evidence="7 8" id="KW-0472">Membrane</keyword>
<evidence type="ECO:0000256" key="8">
    <source>
        <dbReference type="RuleBase" id="RU361189"/>
    </source>
</evidence>
<dbReference type="GO" id="GO:0016471">
    <property type="term" value="C:vacuolar proton-transporting V-type ATPase complex"/>
    <property type="evidence" value="ECO:0007669"/>
    <property type="project" value="TreeGrafter"/>
</dbReference>
<evidence type="ECO:0000313" key="10">
    <source>
        <dbReference type="Proteomes" id="UP001374535"/>
    </source>
</evidence>
<accession>A0AAQ3S5R7</accession>
<dbReference type="GO" id="GO:0033179">
    <property type="term" value="C:proton-transporting V-type ATPase, V0 domain"/>
    <property type="evidence" value="ECO:0007669"/>
    <property type="project" value="InterPro"/>
</dbReference>
<keyword evidence="4 8" id="KW-0812">Transmembrane</keyword>
<comment type="subcellular location">
    <subcellularLocation>
        <location evidence="1">Membrane</location>
        <topology evidence="1">Multi-pass membrane protein</topology>
    </subcellularLocation>
</comment>
<organism evidence="9 10">
    <name type="scientific">Vigna mungo</name>
    <name type="common">Black gram</name>
    <name type="synonym">Phaseolus mungo</name>
    <dbReference type="NCBI Taxonomy" id="3915"/>
    <lineage>
        <taxon>Eukaryota</taxon>
        <taxon>Viridiplantae</taxon>
        <taxon>Streptophyta</taxon>
        <taxon>Embryophyta</taxon>
        <taxon>Tracheophyta</taxon>
        <taxon>Spermatophyta</taxon>
        <taxon>Magnoliopsida</taxon>
        <taxon>eudicotyledons</taxon>
        <taxon>Gunneridae</taxon>
        <taxon>Pentapetalae</taxon>
        <taxon>rosids</taxon>
        <taxon>fabids</taxon>
        <taxon>Fabales</taxon>
        <taxon>Fabaceae</taxon>
        <taxon>Papilionoideae</taxon>
        <taxon>50 kb inversion clade</taxon>
        <taxon>NPAAA clade</taxon>
        <taxon>indigoferoid/millettioid clade</taxon>
        <taxon>Phaseoleae</taxon>
        <taxon>Vigna</taxon>
    </lineage>
</organism>
<feature type="transmembrane region" description="Helical" evidence="8">
    <location>
        <begin position="424"/>
        <end position="443"/>
    </location>
</feature>
<evidence type="ECO:0000256" key="4">
    <source>
        <dbReference type="ARBA" id="ARBA00022692"/>
    </source>
</evidence>
<evidence type="ECO:0000256" key="6">
    <source>
        <dbReference type="ARBA" id="ARBA00023065"/>
    </source>
</evidence>